<accession>A0AA97NPS4</accession>
<dbReference type="Proteomes" id="UP000011086">
    <property type="component" value="Unassembled WGS sequence"/>
</dbReference>
<organism evidence="2">
    <name type="scientific">Pyricularia oryzae (strain Y34)</name>
    <name type="common">Rice blast fungus</name>
    <name type="synonym">Magnaporthe oryzae</name>
    <dbReference type="NCBI Taxonomy" id="1143189"/>
    <lineage>
        <taxon>Eukaryota</taxon>
        <taxon>Fungi</taxon>
        <taxon>Dikarya</taxon>
        <taxon>Ascomycota</taxon>
        <taxon>Pezizomycotina</taxon>
        <taxon>Sordariomycetes</taxon>
        <taxon>Sordariomycetidae</taxon>
        <taxon>Magnaporthales</taxon>
        <taxon>Pyriculariaceae</taxon>
        <taxon>Pyricularia</taxon>
    </lineage>
</organism>
<protein>
    <submittedName>
        <fullName evidence="2">Uncharacterized protein</fullName>
    </submittedName>
</protein>
<sequence>MCSFVRFEKNVGGWRGWFDDAREYHAQVKRGLQNLYLLQHVEETLQPAPGKTLWKQKPVRTSYSSPSPVERAHRPDSPFQKSASEGISVQPGAAYSRYVRGSLGQRGEAMSEIIEVGDWPQG</sequence>
<proteinExistence type="predicted"/>
<dbReference type="EMBL" id="JH793452">
    <property type="protein sequence ID" value="ELQ34056.1"/>
    <property type="molecule type" value="Genomic_DNA"/>
</dbReference>
<feature type="region of interest" description="Disordered" evidence="1">
    <location>
        <begin position="48"/>
        <end position="88"/>
    </location>
</feature>
<gene>
    <name evidence="2" type="ORF">OOU_Y34scaffold00810g2</name>
</gene>
<name>A0AA97NPS4_PYRO3</name>
<reference evidence="2" key="1">
    <citation type="journal article" date="2012" name="PLoS Genet.">
        <title>Comparative analysis of the genomes of two field isolates of the rice blast fungus Magnaporthe oryzae.</title>
        <authorList>
            <person name="Xue M."/>
            <person name="Yang J."/>
            <person name="Li Z."/>
            <person name="Hu S."/>
            <person name="Yao N."/>
            <person name="Dean R.A."/>
            <person name="Zhao W."/>
            <person name="Shen M."/>
            <person name="Zhang H."/>
            <person name="Li C."/>
            <person name="Liu L."/>
            <person name="Cao L."/>
            <person name="Xu X."/>
            <person name="Xing Y."/>
            <person name="Hsiang T."/>
            <person name="Zhang Z."/>
            <person name="Xu J.R."/>
            <person name="Peng Y.L."/>
        </authorList>
    </citation>
    <scope>NUCLEOTIDE SEQUENCE</scope>
    <source>
        <strain evidence="2">Y34</strain>
    </source>
</reference>
<dbReference type="AlphaFoldDB" id="A0AA97NPS4"/>
<evidence type="ECO:0000313" key="2">
    <source>
        <dbReference type="EMBL" id="ELQ34056.1"/>
    </source>
</evidence>
<evidence type="ECO:0000256" key="1">
    <source>
        <dbReference type="SAM" id="MobiDB-lite"/>
    </source>
</evidence>